<dbReference type="EMBL" id="JAPEIS010000008">
    <property type="protein sequence ID" value="KAJ8063494.1"/>
    <property type="molecule type" value="Genomic_DNA"/>
</dbReference>
<keyword evidence="1" id="KW-0472">Membrane</keyword>
<evidence type="ECO:0000313" key="2">
    <source>
        <dbReference type="EMBL" id="KAJ8063494.1"/>
    </source>
</evidence>
<proteinExistence type="predicted"/>
<dbReference type="Proteomes" id="UP001152300">
    <property type="component" value="Unassembled WGS sequence"/>
</dbReference>
<organism evidence="2 3">
    <name type="scientific">Sclerotinia nivalis</name>
    <dbReference type="NCBI Taxonomy" id="352851"/>
    <lineage>
        <taxon>Eukaryota</taxon>
        <taxon>Fungi</taxon>
        <taxon>Dikarya</taxon>
        <taxon>Ascomycota</taxon>
        <taxon>Pezizomycotina</taxon>
        <taxon>Leotiomycetes</taxon>
        <taxon>Helotiales</taxon>
        <taxon>Sclerotiniaceae</taxon>
        <taxon>Sclerotinia</taxon>
    </lineage>
</organism>
<name>A0A9X0AIP5_9HELO</name>
<keyword evidence="1" id="KW-0812">Transmembrane</keyword>
<evidence type="ECO:0000256" key="1">
    <source>
        <dbReference type="SAM" id="Phobius"/>
    </source>
</evidence>
<reference evidence="2" key="1">
    <citation type="submission" date="2022-11" db="EMBL/GenBank/DDBJ databases">
        <title>Genome Resource of Sclerotinia nivalis Strain SnTB1, a Plant Pathogen Isolated from American Ginseng.</title>
        <authorList>
            <person name="Fan S."/>
        </authorList>
    </citation>
    <scope>NUCLEOTIDE SEQUENCE</scope>
    <source>
        <strain evidence="2">SnTB1</strain>
    </source>
</reference>
<protein>
    <submittedName>
        <fullName evidence="2">Uncharacterized protein</fullName>
    </submittedName>
</protein>
<keyword evidence="3" id="KW-1185">Reference proteome</keyword>
<comment type="caution">
    <text evidence="2">The sequence shown here is derived from an EMBL/GenBank/DDBJ whole genome shotgun (WGS) entry which is preliminary data.</text>
</comment>
<feature type="transmembrane region" description="Helical" evidence="1">
    <location>
        <begin position="68"/>
        <end position="89"/>
    </location>
</feature>
<sequence length="170" mass="18571">MPSLPIHLPSPHAAAGLLIRAINETQSISNTTIPKNCTAPKDSPEYTSGQCGKSISKLLAPYMNYIDFGIFLVAFGLCVIFASCLLKWLDRRDRDRPLTYPIFLVAPPRYTESVDTLPPYSSVEESVELTRPPPTYTPGAAILRGYDDTGETMEALNVQGQTTTKSSSTT</sequence>
<gene>
    <name evidence="2" type="ORF">OCU04_007370</name>
</gene>
<evidence type="ECO:0000313" key="3">
    <source>
        <dbReference type="Proteomes" id="UP001152300"/>
    </source>
</evidence>
<dbReference type="AlphaFoldDB" id="A0A9X0AIP5"/>
<dbReference type="OrthoDB" id="10576530at2759"/>
<accession>A0A9X0AIP5</accession>
<keyword evidence="1" id="KW-1133">Transmembrane helix</keyword>